<comment type="caution">
    <text evidence="1">The sequence shown here is derived from an EMBL/GenBank/DDBJ whole genome shotgun (WGS) entry which is preliminary data.</text>
</comment>
<sequence length="217" mass="24508">MPVKNNASTVMRILPVLYISVLLAITAGCNSKGKTETIHRDTNADSVPTMLTRDVSTLISDSGITRYRITASLWLVFDQARVPVWKFPKGLLLEKFNSDYQTEATVVCDSATYFKNSQIWRLDGNVNILNTAGEKFLTQQLFWNQKMNKIYSDSFIHIERADRTIEGLGFESNDRMTRYAIHNPTGIFPASDFQNRNRTDSTKTIPSDSVSASEPQL</sequence>
<reference evidence="1" key="1">
    <citation type="submission" date="2019-04" db="EMBL/GenBank/DDBJ databases">
        <title>Microbes associate with the intestines of laboratory mice.</title>
        <authorList>
            <person name="Navarre W."/>
            <person name="Wong E."/>
            <person name="Huang K.C."/>
            <person name="Tropini C."/>
            <person name="Ng K."/>
            <person name="Yu B."/>
        </authorList>
    </citation>
    <scope>NUCLEOTIDE SEQUENCE</scope>
    <source>
        <strain evidence="1">NM86_A22</strain>
    </source>
</reference>
<dbReference type="EMBL" id="SSTG01000179">
    <property type="protein sequence ID" value="THG43458.1"/>
    <property type="molecule type" value="Genomic_DNA"/>
</dbReference>
<proteinExistence type="predicted"/>
<gene>
    <name evidence="1" type="primary">lptC</name>
    <name evidence="1" type="ORF">E5990_10120</name>
</gene>
<feature type="non-terminal residue" evidence="1">
    <location>
        <position position="217"/>
    </location>
</feature>
<evidence type="ECO:0000313" key="2">
    <source>
        <dbReference type="Proteomes" id="UP000305401"/>
    </source>
</evidence>
<evidence type="ECO:0000313" key="1">
    <source>
        <dbReference type="EMBL" id="THG43458.1"/>
    </source>
</evidence>
<accession>A0AC61S3Q9</accession>
<keyword evidence="2" id="KW-1185">Reference proteome</keyword>
<dbReference type="Proteomes" id="UP000305401">
    <property type="component" value="Unassembled WGS sequence"/>
</dbReference>
<protein>
    <submittedName>
        <fullName evidence="1">LPS export ABC transporter periplasmic protein LptC</fullName>
    </submittedName>
</protein>
<name>A0AC61S3Q9_9BACT</name>
<organism evidence="1 2">
    <name type="scientific">Muribaculum caecicola</name>
    <dbReference type="NCBI Taxonomy" id="3038144"/>
    <lineage>
        <taxon>Bacteria</taxon>
        <taxon>Pseudomonadati</taxon>
        <taxon>Bacteroidota</taxon>
        <taxon>Bacteroidia</taxon>
        <taxon>Bacteroidales</taxon>
        <taxon>Muribaculaceae</taxon>
        <taxon>Muribaculum</taxon>
    </lineage>
</organism>